<dbReference type="Proteomes" id="UP000475249">
    <property type="component" value="Unassembled WGS sequence"/>
</dbReference>
<dbReference type="SUPFAM" id="SSF50939">
    <property type="entry name" value="Sialidases"/>
    <property type="match status" value="1"/>
</dbReference>
<dbReference type="AlphaFoldDB" id="A0A6L9EHH6"/>
<dbReference type="InterPro" id="IPR036278">
    <property type="entry name" value="Sialidase_sf"/>
</dbReference>
<name>A0A6L9EHH6_9FLAO</name>
<dbReference type="SUPFAM" id="SSF110296">
    <property type="entry name" value="Oligoxyloglucan reducing end-specific cellobiohydrolase"/>
    <property type="match status" value="1"/>
</dbReference>
<keyword evidence="3" id="KW-1185">Reference proteome</keyword>
<accession>A0A6L9EHH6</accession>
<evidence type="ECO:0000313" key="2">
    <source>
        <dbReference type="EMBL" id="NAS13689.1"/>
    </source>
</evidence>
<dbReference type="PANTHER" id="PTHR43739">
    <property type="entry name" value="XYLOGLUCANASE (EUROFUNG)"/>
    <property type="match status" value="1"/>
</dbReference>
<reference evidence="2 3" key="1">
    <citation type="submission" date="2020-01" db="EMBL/GenBank/DDBJ databases">
        <title>Bacteria diversity of Porities sp.</title>
        <authorList>
            <person name="Wang G."/>
        </authorList>
    </citation>
    <scope>NUCLEOTIDE SEQUENCE [LARGE SCALE GENOMIC DNA]</scope>
    <source>
        <strain evidence="2 3">R33</strain>
    </source>
</reference>
<dbReference type="Gene3D" id="2.130.10.10">
    <property type="entry name" value="YVTN repeat-like/Quinoprotein amine dehydrogenase"/>
    <property type="match status" value="5"/>
</dbReference>
<dbReference type="EMBL" id="WXYO01000007">
    <property type="protein sequence ID" value="NAS13689.1"/>
    <property type="molecule type" value="Genomic_DNA"/>
</dbReference>
<dbReference type="InterPro" id="IPR052025">
    <property type="entry name" value="Xyloglucanase_GH74"/>
</dbReference>
<organism evidence="2 3">
    <name type="scientific">Poritiphilus flavus</name>
    <dbReference type="NCBI Taxonomy" id="2697053"/>
    <lineage>
        <taxon>Bacteria</taxon>
        <taxon>Pseudomonadati</taxon>
        <taxon>Bacteroidota</taxon>
        <taxon>Flavobacteriia</taxon>
        <taxon>Flavobacteriales</taxon>
        <taxon>Flavobacteriaceae</taxon>
        <taxon>Poritiphilus</taxon>
    </lineage>
</organism>
<feature type="signal peptide" evidence="1">
    <location>
        <begin position="1"/>
        <end position="21"/>
    </location>
</feature>
<keyword evidence="1" id="KW-0732">Signal</keyword>
<gene>
    <name evidence="2" type="ORF">GTQ38_16870</name>
</gene>
<dbReference type="InterPro" id="IPR015943">
    <property type="entry name" value="WD40/YVTN_repeat-like_dom_sf"/>
</dbReference>
<evidence type="ECO:0000313" key="3">
    <source>
        <dbReference type="Proteomes" id="UP000475249"/>
    </source>
</evidence>
<dbReference type="Gene3D" id="2.60.40.4070">
    <property type="match status" value="1"/>
</dbReference>
<dbReference type="RefSeq" id="WP_161436717.1">
    <property type="nucleotide sequence ID" value="NZ_WXYO01000007.1"/>
</dbReference>
<evidence type="ECO:0000256" key="1">
    <source>
        <dbReference type="SAM" id="SignalP"/>
    </source>
</evidence>
<dbReference type="CDD" id="cd15482">
    <property type="entry name" value="Sialidase_non-viral"/>
    <property type="match status" value="1"/>
</dbReference>
<sequence>MRLSVMLPVVGAFLLTCPLFSQNNSHAEALKSYEWRAIGPANMGGRVTDIDGIPGDASTFYVSGADGGIFKTTNGGVDFTPIFEGQRAYSIGALTIAPSDHNVLWVGTGEGDPRNSVGYGWGVYRSVDAGKSWVHLGLKETERIKRIVVDPNNPDVACVCALGKEWGANPERGVFKTTDGGKSWDKILYIDEDTGCADIAMDRSNPRIMYAGMWTFRRKPWRFDDGGKETAVYRTMDGGETWKKIMKGLPETPMARPGIHIAQSQPNIIYLMTEFQGGGTAFRSDDRGDNWVMVNDDPNINFRPFYYSDVRVDPNNPDILFSISGRLSRSVDGGKTWERIATTVHGDHQALWIDPTNSNHILNGSDGGYQISHDGGDSWEIINNVELSQFYQIFIDNKDPYNVYGGLQDNGTWVGPSNSLYTAGILKRHWKGLAYGDGYYAVPIPGSEHEVYANLQGGVIFHVDSRHGNVRNIHPYPKIVGSAGDAIENHKYRFNWDAPILISPHDNNTVYTGGNVVFKSTDRGHSWEEISGDLTTNDKSKQKTSGGEIYQDNTAAEFHCTILYIDESPVEKGVIWVGTDDGNIQLTRDGGVSWTNLKDRIKGLPAFAWVSKIHASEHDAGTAFVTVDQHRSDDFRPHAFMTSDYGKSWTRISNGLPQDDYVKVVRQDPIHPNLLYAGMEHGIFASWDKGQNWTKINNNLPNVSVRDLRIQARDRDLIVGTHGRGAWILDDIRPLQEITDTKGKSTHLFPVRRATLWHMFWRLENLGDRHYSAKNPEYGANINYYLAQDQKEPITVEIVDASKNVIRTLQDSTAKKGINRIVWDLGHEAATKLENDTGGGFYSGPMYPFVSPGTYMARLKVNGEVQETSVEVRADPRMDLTPQDYDSKTNTLLELRELLSQTNTMINNTSTYKSQLKELKNKLEHSEGPGVDKSLFEDIKTAMKRISDFQDDILKRPPPAMTYRQRPRLREEIRSLMRAVNSATAKPTQPQIARLVQLKGEVNDASSSLNKIINTDIKGINTKTESIPQISVGKTR</sequence>
<feature type="chain" id="PRO_5026719050" evidence="1">
    <location>
        <begin position="22"/>
        <end position="1036"/>
    </location>
</feature>
<dbReference type="PANTHER" id="PTHR43739:SF5">
    <property type="entry name" value="EXO-ALPHA-SIALIDASE"/>
    <property type="match status" value="1"/>
</dbReference>
<dbReference type="GO" id="GO:0010411">
    <property type="term" value="P:xyloglucan metabolic process"/>
    <property type="evidence" value="ECO:0007669"/>
    <property type="project" value="TreeGrafter"/>
</dbReference>
<comment type="caution">
    <text evidence="2">The sequence shown here is derived from an EMBL/GenBank/DDBJ whole genome shotgun (WGS) entry which is preliminary data.</text>
</comment>
<proteinExistence type="predicted"/>
<protein>
    <submittedName>
        <fullName evidence="2">Uncharacterized protein</fullName>
    </submittedName>
</protein>